<accession>A0A0F8ZIH0</accession>
<dbReference type="EMBL" id="LAZR01051124">
    <property type="protein sequence ID" value="KKK85840.1"/>
    <property type="molecule type" value="Genomic_DNA"/>
</dbReference>
<sequence>MPKFKTGQIVELIQSYPNLLGAVGGKQYKIIGTIPSFYFLDIPEGAMNIFGVGWWFGSSAIKEVIGEQLLFSFMNEDQHEV</sequence>
<reference evidence="1" key="1">
    <citation type="journal article" date="2015" name="Nature">
        <title>Complex archaea that bridge the gap between prokaryotes and eukaryotes.</title>
        <authorList>
            <person name="Spang A."/>
            <person name="Saw J.H."/>
            <person name="Jorgensen S.L."/>
            <person name="Zaremba-Niedzwiedzka K."/>
            <person name="Martijn J."/>
            <person name="Lind A.E."/>
            <person name="van Eijk R."/>
            <person name="Schleper C."/>
            <person name="Guy L."/>
            <person name="Ettema T.J."/>
        </authorList>
    </citation>
    <scope>NUCLEOTIDE SEQUENCE</scope>
</reference>
<proteinExistence type="predicted"/>
<protein>
    <submittedName>
        <fullName evidence="1">Uncharacterized protein</fullName>
    </submittedName>
</protein>
<evidence type="ECO:0000313" key="1">
    <source>
        <dbReference type="EMBL" id="KKK85840.1"/>
    </source>
</evidence>
<dbReference type="AlphaFoldDB" id="A0A0F8ZIH0"/>
<comment type="caution">
    <text evidence="1">The sequence shown here is derived from an EMBL/GenBank/DDBJ whole genome shotgun (WGS) entry which is preliminary data.</text>
</comment>
<organism evidence="1">
    <name type="scientific">marine sediment metagenome</name>
    <dbReference type="NCBI Taxonomy" id="412755"/>
    <lineage>
        <taxon>unclassified sequences</taxon>
        <taxon>metagenomes</taxon>
        <taxon>ecological metagenomes</taxon>
    </lineage>
</organism>
<gene>
    <name evidence="1" type="ORF">LCGC14_2769210</name>
</gene>
<name>A0A0F8ZIH0_9ZZZZ</name>